<evidence type="ECO:0000256" key="16">
    <source>
        <dbReference type="NCBIfam" id="TIGR01389"/>
    </source>
</evidence>
<comment type="caution">
    <text evidence="20">The sequence shown here is derived from an EMBL/GenBank/DDBJ whole genome shotgun (WGS) entry which is preliminary data.</text>
</comment>
<dbReference type="InterPro" id="IPR036388">
    <property type="entry name" value="WH-like_DNA-bd_sf"/>
</dbReference>
<keyword evidence="13" id="KW-0234">DNA repair</keyword>
<keyword evidence="4" id="KW-0479">Metal-binding</keyword>
<evidence type="ECO:0000256" key="9">
    <source>
        <dbReference type="ARBA" id="ARBA00022833"/>
    </source>
</evidence>
<evidence type="ECO:0000256" key="5">
    <source>
        <dbReference type="ARBA" id="ARBA00022741"/>
    </source>
</evidence>
<evidence type="ECO:0000313" key="21">
    <source>
        <dbReference type="Proteomes" id="UP000266385"/>
    </source>
</evidence>
<dbReference type="GO" id="GO:0006281">
    <property type="term" value="P:DNA repair"/>
    <property type="evidence" value="ECO:0007669"/>
    <property type="project" value="UniProtKB-KW"/>
</dbReference>
<dbReference type="GO" id="GO:0030894">
    <property type="term" value="C:replisome"/>
    <property type="evidence" value="ECO:0007669"/>
    <property type="project" value="TreeGrafter"/>
</dbReference>
<evidence type="ECO:0000256" key="4">
    <source>
        <dbReference type="ARBA" id="ARBA00022723"/>
    </source>
</evidence>
<keyword evidence="7 20" id="KW-0378">Hydrolase</keyword>
<dbReference type="SMART" id="SM00341">
    <property type="entry name" value="HRDC"/>
    <property type="match status" value="1"/>
</dbReference>
<evidence type="ECO:0000256" key="15">
    <source>
        <dbReference type="ARBA" id="ARBA00034617"/>
    </source>
</evidence>
<dbReference type="SUPFAM" id="SSF47819">
    <property type="entry name" value="HRDC-like"/>
    <property type="match status" value="1"/>
</dbReference>
<dbReference type="InterPro" id="IPR004589">
    <property type="entry name" value="DNA_helicase_ATP-dep_RecQ"/>
</dbReference>
<dbReference type="InterPro" id="IPR002121">
    <property type="entry name" value="HRDC_dom"/>
</dbReference>
<dbReference type="GO" id="GO:0005524">
    <property type="term" value="F:ATP binding"/>
    <property type="evidence" value="ECO:0007669"/>
    <property type="project" value="UniProtKB-KW"/>
</dbReference>
<protein>
    <recommendedName>
        <fullName evidence="16">DNA helicase RecQ</fullName>
        <ecNumber evidence="16">5.6.2.4</ecNumber>
    </recommendedName>
</protein>
<dbReference type="CDD" id="cd17920">
    <property type="entry name" value="DEXHc_RecQ"/>
    <property type="match status" value="1"/>
</dbReference>
<dbReference type="GO" id="GO:0005737">
    <property type="term" value="C:cytoplasm"/>
    <property type="evidence" value="ECO:0007669"/>
    <property type="project" value="TreeGrafter"/>
</dbReference>
<evidence type="ECO:0000256" key="1">
    <source>
        <dbReference type="ARBA" id="ARBA00001946"/>
    </source>
</evidence>
<dbReference type="EMBL" id="QWFX01000006">
    <property type="protein sequence ID" value="RIJ30658.1"/>
    <property type="molecule type" value="Genomic_DNA"/>
</dbReference>
<proteinExistence type="inferred from homology"/>
<accession>A0A399RH43</accession>
<dbReference type="NCBIfam" id="TIGR00614">
    <property type="entry name" value="recQ_fam"/>
    <property type="match status" value="1"/>
</dbReference>
<dbReference type="InterPro" id="IPR027417">
    <property type="entry name" value="P-loop_NTPase"/>
</dbReference>
<dbReference type="Gene3D" id="3.40.50.300">
    <property type="entry name" value="P-loop containing nucleotide triphosphate hydrolases"/>
    <property type="match status" value="2"/>
</dbReference>
<keyword evidence="9" id="KW-0862">Zinc</keyword>
<keyword evidence="5" id="KW-0547">Nucleotide-binding</keyword>
<comment type="similarity">
    <text evidence="3">Belongs to the helicase family. RecQ subfamily.</text>
</comment>
<dbReference type="RefSeq" id="WP_119375966.1">
    <property type="nucleotide sequence ID" value="NZ_QWFX01000006.1"/>
</dbReference>
<keyword evidence="10" id="KW-0067">ATP-binding</keyword>
<dbReference type="Pfam" id="PF16124">
    <property type="entry name" value="RecQ_Zn_bind"/>
    <property type="match status" value="1"/>
</dbReference>
<evidence type="ECO:0000259" key="18">
    <source>
        <dbReference type="PROSITE" id="PS51192"/>
    </source>
</evidence>
<dbReference type="InterPro" id="IPR032284">
    <property type="entry name" value="RecQ_Zn-bd"/>
</dbReference>
<comment type="catalytic activity">
    <reaction evidence="15">
        <text>Couples ATP hydrolysis with the unwinding of duplex DNA by translocating in the 3'-5' direction.</text>
        <dbReference type="EC" id="5.6.2.4"/>
    </reaction>
</comment>
<dbReference type="PROSITE" id="PS51194">
    <property type="entry name" value="HELICASE_CTER"/>
    <property type="match status" value="1"/>
</dbReference>
<gene>
    <name evidence="20" type="primary">recQ</name>
    <name evidence="20" type="ORF">D1223_08555</name>
</gene>
<evidence type="ECO:0000256" key="3">
    <source>
        <dbReference type="ARBA" id="ARBA00005446"/>
    </source>
</evidence>
<dbReference type="Gene3D" id="1.10.150.80">
    <property type="entry name" value="HRDC domain"/>
    <property type="match status" value="1"/>
</dbReference>
<dbReference type="Pfam" id="PF00570">
    <property type="entry name" value="HRDC"/>
    <property type="match status" value="1"/>
</dbReference>
<evidence type="ECO:0000256" key="12">
    <source>
        <dbReference type="ARBA" id="ARBA00023172"/>
    </source>
</evidence>
<evidence type="ECO:0000256" key="14">
    <source>
        <dbReference type="ARBA" id="ARBA00023235"/>
    </source>
</evidence>
<dbReference type="InterPro" id="IPR018982">
    <property type="entry name" value="RQC_domain"/>
</dbReference>
<dbReference type="GO" id="GO:0009432">
    <property type="term" value="P:SOS response"/>
    <property type="evidence" value="ECO:0007669"/>
    <property type="project" value="UniProtKB-UniRule"/>
</dbReference>
<dbReference type="GO" id="GO:0046872">
    <property type="term" value="F:metal ion binding"/>
    <property type="evidence" value="ECO:0007669"/>
    <property type="project" value="UniProtKB-KW"/>
</dbReference>
<dbReference type="PANTHER" id="PTHR13710">
    <property type="entry name" value="DNA HELICASE RECQ FAMILY MEMBER"/>
    <property type="match status" value="1"/>
</dbReference>
<keyword evidence="21" id="KW-1185">Reference proteome</keyword>
<feature type="domain" description="Helicase ATP-binding" evidence="18">
    <location>
        <begin position="34"/>
        <end position="201"/>
    </location>
</feature>
<feature type="domain" description="HRDC" evidence="17">
    <location>
        <begin position="539"/>
        <end position="613"/>
    </location>
</feature>
<dbReference type="PROSITE" id="PS50967">
    <property type="entry name" value="HRDC"/>
    <property type="match status" value="1"/>
</dbReference>
<dbReference type="GO" id="GO:0043138">
    <property type="term" value="F:3'-5' DNA helicase activity"/>
    <property type="evidence" value="ECO:0007669"/>
    <property type="project" value="UniProtKB-EC"/>
</dbReference>
<dbReference type="InterPro" id="IPR036390">
    <property type="entry name" value="WH_DNA-bd_sf"/>
</dbReference>
<dbReference type="SUPFAM" id="SSF46785">
    <property type="entry name" value="Winged helix' DNA-binding domain"/>
    <property type="match status" value="1"/>
</dbReference>
<dbReference type="Pfam" id="PF00270">
    <property type="entry name" value="DEAD"/>
    <property type="match status" value="1"/>
</dbReference>
<dbReference type="SMART" id="SM00490">
    <property type="entry name" value="HELICc"/>
    <property type="match status" value="1"/>
</dbReference>
<dbReference type="Gene3D" id="1.10.10.10">
    <property type="entry name" value="Winged helix-like DNA-binding domain superfamily/Winged helix DNA-binding domain"/>
    <property type="match status" value="1"/>
</dbReference>
<dbReference type="GO" id="GO:0003677">
    <property type="term" value="F:DNA binding"/>
    <property type="evidence" value="ECO:0007669"/>
    <property type="project" value="UniProtKB-KW"/>
</dbReference>
<evidence type="ECO:0000256" key="2">
    <source>
        <dbReference type="ARBA" id="ARBA00001947"/>
    </source>
</evidence>
<dbReference type="Pfam" id="PF09382">
    <property type="entry name" value="RQC"/>
    <property type="match status" value="1"/>
</dbReference>
<dbReference type="PROSITE" id="PS51192">
    <property type="entry name" value="HELICASE_ATP_BIND_1"/>
    <property type="match status" value="1"/>
</dbReference>
<comment type="cofactor">
    <cofactor evidence="2">
        <name>Zn(2+)</name>
        <dbReference type="ChEBI" id="CHEBI:29105"/>
    </cofactor>
</comment>
<dbReference type="InterPro" id="IPR001650">
    <property type="entry name" value="Helicase_C-like"/>
</dbReference>
<dbReference type="NCBIfam" id="TIGR01389">
    <property type="entry name" value="recQ"/>
    <property type="match status" value="1"/>
</dbReference>
<dbReference type="SMART" id="SM00487">
    <property type="entry name" value="DEXDc"/>
    <property type="match status" value="1"/>
</dbReference>
<keyword evidence="6" id="KW-0227">DNA damage</keyword>
<dbReference type="GO" id="GO:0043590">
    <property type="term" value="C:bacterial nucleoid"/>
    <property type="evidence" value="ECO:0007669"/>
    <property type="project" value="TreeGrafter"/>
</dbReference>
<evidence type="ECO:0000313" key="20">
    <source>
        <dbReference type="EMBL" id="RIJ30658.1"/>
    </source>
</evidence>
<dbReference type="Pfam" id="PF00271">
    <property type="entry name" value="Helicase_C"/>
    <property type="match status" value="1"/>
</dbReference>
<comment type="cofactor">
    <cofactor evidence="1">
        <name>Mg(2+)</name>
        <dbReference type="ChEBI" id="CHEBI:18420"/>
    </cofactor>
</comment>
<keyword evidence="11" id="KW-0238">DNA-binding</keyword>
<feature type="domain" description="Helicase C-terminal" evidence="19">
    <location>
        <begin position="223"/>
        <end position="369"/>
    </location>
</feature>
<evidence type="ECO:0000259" key="19">
    <source>
        <dbReference type="PROSITE" id="PS51194"/>
    </source>
</evidence>
<dbReference type="InterPro" id="IPR006293">
    <property type="entry name" value="DNA_helicase_ATP-dep_RecQ_bac"/>
</dbReference>
<evidence type="ECO:0000256" key="8">
    <source>
        <dbReference type="ARBA" id="ARBA00022806"/>
    </source>
</evidence>
<evidence type="ECO:0000256" key="13">
    <source>
        <dbReference type="ARBA" id="ARBA00023204"/>
    </source>
</evidence>
<evidence type="ECO:0000256" key="11">
    <source>
        <dbReference type="ARBA" id="ARBA00023125"/>
    </source>
</evidence>
<dbReference type="EC" id="5.6.2.4" evidence="16"/>
<dbReference type="GO" id="GO:0016787">
    <property type="term" value="F:hydrolase activity"/>
    <property type="evidence" value="ECO:0007669"/>
    <property type="project" value="UniProtKB-KW"/>
</dbReference>
<dbReference type="InterPro" id="IPR044876">
    <property type="entry name" value="HRDC_dom_sf"/>
</dbReference>
<organism evidence="20 21">
    <name type="scientific">Henriciella mobilis</name>
    <dbReference type="NCBI Taxonomy" id="2305467"/>
    <lineage>
        <taxon>Bacteria</taxon>
        <taxon>Pseudomonadati</taxon>
        <taxon>Pseudomonadota</taxon>
        <taxon>Alphaproteobacteria</taxon>
        <taxon>Hyphomonadales</taxon>
        <taxon>Hyphomonadaceae</taxon>
        <taxon>Henriciella</taxon>
    </lineage>
</organism>
<dbReference type="Proteomes" id="UP000266385">
    <property type="component" value="Unassembled WGS sequence"/>
</dbReference>
<dbReference type="AlphaFoldDB" id="A0A399RH43"/>
<dbReference type="PANTHER" id="PTHR13710:SF105">
    <property type="entry name" value="ATP-DEPENDENT DNA HELICASE Q1"/>
    <property type="match status" value="1"/>
</dbReference>
<evidence type="ECO:0000256" key="7">
    <source>
        <dbReference type="ARBA" id="ARBA00022801"/>
    </source>
</evidence>
<dbReference type="OrthoDB" id="9760034at2"/>
<evidence type="ECO:0000259" key="17">
    <source>
        <dbReference type="PROSITE" id="PS50967"/>
    </source>
</evidence>
<reference evidence="20 21" key="1">
    <citation type="submission" date="2018-08" db="EMBL/GenBank/DDBJ databases">
        <title>Henriciella mobilis sp. nov., isolated from seawater.</title>
        <authorList>
            <person name="Cheng H."/>
            <person name="Wu Y.-H."/>
            <person name="Xu X.-W."/>
            <person name="Guo L.-L."/>
        </authorList>
    </citation>
    <scope>NUCLEOTIDE SEQUENCE [LARGE SCALE GENOMIC DNA]</scope>
    <source>
        <strain evidence="20 21">JN25</strain>
    </source>
</reference>
<dbReference type="InterPro" id="IPR010997">
    <property type="entry name" value="HRDC-like_sf"/>
</dbReference>
<keyword evidence="8 20" id="KW-0347">Helicase</keyword>
<dbReference type="GO" id="GO:0006260">
    <property type="term" value="P:DNA replication"/>
    <property type="evidence" value="ECO:0007669"/>
    <property type="project" value="InterPro"/>
</dbReference>
<dbReference type="InterPro" id="IPR014001">
    <property type="entry name" value="Helicase_ATP-bd"/>
</dbReference>
<dbReference type="GO" id="GO:0009378">
    <property type="term" value="F:four-way junction helicase activity"/>
    <property type="evidence" value="ECO:0007669"/>
    <property type="project" value="TreeGrafter"/>
</dbReference>
<keyword evidence="14" id="KW-0413">Isomerase</keyword>
<dbReference type="GO" id="GO:0006310">
    <property type="term" value="P:DNA recombination"/>
    <property type="evidence" value="ECO:0007669"/>
    <property type="project" value="UniProtKB-UniRule"/>
</dbReference>
<sequence>MPAAIIAEPQETPLDLLKRVYGYEAFRGLQADVIADAMAGRDVLAVLPTGGGKSLCYQIPAILREGVGLVVSPLIALMADQVDALKALGVRAERLDSSMAFEDKTEALNAAARGEMDLLYLSPEALATGLAGRLSQLPVSLIAIDEAHCVSQWGHDFRPDYRALGRLKEMFPGVPRMAVTATADSRTRDDILAQLDLREPHTHVASFDRPNLALGAEPKGGGKSDRVIALVKAHKGESGIVYAATRDGTEKLAEALEKAGIPALAYHAGLDAEVRAERQRRFLLEEGLTMCATVAFGMGVDKPDVRFVIHADPPKTLEAYWQEVGRAGRDGKPAEGYALFGPADMRRSISWTMEGDAADEVKRVQLNKTRQLFAFFNGTECRRAAVRKYFGETDVQPCGDCDNCQREPGEGYDATKFAQMAVSAVLRCGQRIGRGRLIIHLLGQAKDGFDEDMQALSTYGIGTDLSKQGWNAVFDELLFSGLLAEGGDAMRPVIIVPDADAAKALFRGETEVWLRSDPNVRKTRTRQRSAAADYSGELSERDQSLFDMLRTWRLETAKAKGVPPYVIFHDKTLAAIAQERPSSQDSLRAISGVGEKKAGRYAAEIARLVAEAA</sequence>
<keyword evidence="12" id="KW-0233">DNA recombination</keyword>
<dbReference type="FunFam" id="3.40.50.300:FF:000296">
    <property type="entry name" value="ATP-dependent DNA helicase RecQ"/>
    <property type="match status" value="1"/>
</dbReference>
<dbReference type="SUPFAM" id="SSF52540">
    <property type="entry name" value="P-loop containing nucleoside triphosphate hydrolases"/>
    <property type="match status" value="1"/>
</dbReference>
<name>A0A399RH43_9PROT</name>
<dbReference type="SMART" id="SM00956">
    <property type="entry name" value="RQC"/>
    <property type="match status" value="1"/>
</dbReference>
<evidence type="ECO:0000256" key="10">
    <source>
        <dbReference type="ARBA" id="ARBA00022840"/>
    </source>
</evidence>
<evidence type="ECO:0000256" key="6">
    <source>
        <dbReference type="ARBA" id="ARBA00022763"/>
    </source>
</evidence>
<dbReference type="InterPro" id="IPR011545">
    <property type="entry name" value="DEAD/DEAH_box_helicase_dom"/>
</dbReference>